<sequence length="366" mass="41863">MARILLKNLSKHFKNVKAVDSINLEIKDGEFTVLLGPSGCGKTTTLLMIAGIYKPTAGEIYFDDQLMNNVPPKDRGIGMVFQSYALYPHMNLYDNIAFPLRAQKMKKDEIDRRVREVTKNLDIGKLLDRRPFQISGGQQQRVAIARALVKRPKILLFDEPLSNLDAALRSYMRAEIKKLQNDLGITTVYVTHDQIEAMTMANRIAVFSMGRIQQYDTADNIYNYPSNVFVATFVGTPAMNILNVEVKNYNGEFYLQDENFKFKTLPQRREIMAKLVEKKLKLGVRPEHIKLSLKKTEDSIPAEVYVLEPLGREVIYNIKVGNSILKVLTEERMDLKAGDRIFMSFDRNKYHLFDADTGKAIDISLR</sequence>
<evidence type="ECO:0000256" key="4">
    <source>
        <dbReference type="ARBA" id="ARBA00022840"/>
    </source>
</evidence>
<dbReference type="PROSITE" id="PS50893">
    <property type="entry name" value="ABC_TRANSPORTER_2"/>
    <property type="match status" value="1"/>
</dbReference>
<dbReference type="Pfam" id="PF00005">
    <property type="entry name" value="ABC_tran"/>
    <property type="match status" value="1"/>
</dbReference>
<dbReference type="InterPro" id="IPR047641">
    <property type="entry name" value="ABC_transpr_MalK/UgpC-like"/>
</dbReference>
<evidence type="ECO:0000313" key="8">
    <source>
        <dbReference type="EMBL" id="AKI97413.1"/>
    </source>
</evidence>
<reference evidence="8 9" key="1">
    <citation type="submission" date="2015-04" db="EMBL/GenBank/DDBJ databases">
        <title>Complete Genome Sequence of Kosmotoga pacifica SLHLJ1.</title>
        <authorList>
            <person name="Jiang L.J."/>
            <person name="Shao Z.Z."/>
            <person name="Jebbar M."/>
        </authorList>
    </citation>
    <scope>NUCLEOTIDE SEQUENCE [LARGE SCALE GENOMIC DNA]</scope>
    <source>
        <strain evidence="8 9">SLHLJ1</strain>
    </source>
</reference>
<dbReference type="InterPro" id="IPR017871">
    <property type="entry name" value="ABC_transporter-like_CS"/>
</dbReference>
<dbReference type="InterPro" id="IPR003439">
    <property type="entry name" value="ABC_transporter-like_ATP-bd"/>
</dbReference>
<dbReference type="CDD" id="cd03301">
    <property type="entry name" value="ABC_MalK_N"/>
    <property type="match status" value="1"/>
</dbReference>
<dbReference type="PANTHER" id="PTHR43875">
    <property type="entry name" value="MALTODEXTRIN IMPORT ATP-BINDING PROTEIN MSMX"/>
    <property type="match status" value="1"/>
</dbReference>
<dbReference type="Pfam" id="PF08402">
    <property type="entry name" value="TOBE_2"/>
    <property type="match status" value="1"/>
</dbReference>
<evidence type="ECO:0000256" key="2">
    <source>
        <dbReference type="ARBA" id="ARBA00022475"/>
    </source>
</evidence>
<keyword evidence="3" id="KW-0547">Nucleotide-binding</keyword>
<dbReference type="EMBL" id="CP011232">
    <property type="protein sequence ID" value="AKI97413.1"/>
    <property type="molecule type" value="Genomic_DNA"/>
</dbReference>
<keyword evidence="2" id="KW-1003">Cell membrane</keyword>
<dbReference type="GO" id="GO:0005524">
    <property type="term" value="F:ATP binding"/>
    <property type="evidence" value="ECO:0007669"/>
    <property type="project" value="UniProtKB-KW"/>
</dbReference>
<dbReference type="GO" id="GO:0055052">
    <property type="term" value="C:ATP-binding cassette (ABC) transporter complex, substrate-binding subunit-containing"/>
    <property type="evidence" value="ECO:0007669"/>
    <property type="project" value="TreeGrafter"/>
</dbReference>
<dbReference type="SUPFAM" id="SSF52540">
    <property type="entry name" value="P-loop containing nucleoside triphosphate hydrolases"/>
    <property type="match status" value="1"/>
</dbReference>
<gene>
    <name evidence="8" type="ORF">IX53_05820</name>
</gene>
<dbReference type="PATRIC" id="fig|1330330.3.peg.1179"/>
<dbReference type="STRING" id="1330330.IX53_05820"/>
<dbReference type="InterPro" id="IPR008995">
    <property type="entry name" value="Mo/tungstate-bd_C_term_dom"/>
</dbReference>
<evidence type="ECO:0000256" key="5">
    <source>
        <dbReference type="ARBA" id="ARBA00022967"/>
    </source>
</evidence>
<dbReference type="InterPro" id="IPR027417">
    <property type="entry name" value="P-loop_NTPase"/>
</dbReference>
<dbReference type="GO" id="GO:0016887">
    <property type="term" value="F:ATP hydrolysis activity"/>
    <property type="evidence" value="ECO:0007669"/>
    <property type="project" value="InterPro"/>
</dbReference>
<dbReference type="Gene3D" id="3.40.50.300">
    <property type="entry name" value="P-loop containing nucleotide triphosphate hydrolases"/>
    <property type="match status" value="1"/>
</dbReference>
<evidence type="ECO:0000256" key="3">
    <source>
        <dbReference type="ARBA" id="ARBA00022741"/>
    </source>
</evidence>
<dbReference type="GO" id="GO:0140359">
    <property type="term" value="F:ABC-type transporter activity"/>
    <property type="evidence" value="ECO:0007669"/>
    <property type="project" value="InterPro"/>
</dbReference>
<keyword evidence="4 8" id="KW-0067">ATP-binding</keyword>
<dbReference type="SUPFAM" id="SSF50331">
    <property type="entry name" value="MOP-like"/>
    <property type="match status" value="1"/>
</dbReference>
<dbReference type="InterPro" id="IPR015855">
    <property type="entry name" value="ABC_transpr_MalK-like"/>
</dbReference>
<dbReference type="GO" id="GO:0008643">
    <property type="term" value="P:carbohydrate transport"/>
    <property type="evidence" value="ECO:0007669"/>
    <property type="project" value="InterPro"/>
</dbReference>
<dbReference type="Proteomes" id="UP000035159">
    <property type="component" value="Chromosome"/>
</dbReference>
<dbReference type="SMART" id="SM00382">
    <property type="entry name" value="AAA"/>
    <property type="match status" value="1"/>
</dbReference>
<dbReference type="InterPro" id="IPR012340">
    <property type="entry name" value="NA-bd_OB-fold"/>
</dbReference>
<protein>
    <submittedName>
        <fullName evidence="8">Sugar ABC transporter ATP-binding protein</fullName>
    </submittedName>
</protein>
<keyword evidence="6" id="KW-0472">Membrane</keyword>
<keyword evidence="1" id="KW-0813">Transport</keyword>
<keyword evidence="5" id="KW-1278">Translocase</keyword>
<keyword evidence="9" id="KW-1185">Reference proteome</keyword>
<dbReference type="Gene3D" id="2.40.50.140">
    <property type="entry name" value="Nucleic acid-binding proteins"/>
    <property type="match status" value="1"/>
</dbReference>
<feature type="domain" description="ABC transporter" evidence="7">
    <location>
        <begin position="4"/>
        <end position="234"/>
    </location>
</feature>
<dbReference type="InterPro" id="IPR013611">
    <property type="entry name" value="Transp-assoc_OB_typ2"/>
</dbReference>
<evidence type="ECO:0000256" key="1">
    <source>
        <dbReference type="ARBA" id="ARBA00022448"/>
    </source>
</evidence>
<evidence type="ECO:0000256" key="6">
    <source>
        <dbReference type="ARBA" id="ARBA00023136"/>
    </source>
</evidence>
<evidence type="ECO:0000259" key="7">
    <source>
        <dbReference type="PROSITE" id="PS50893"/>
    </source>
</evidence>
<evidence type="ECO:0000313" key="9">
    <source>
        <dbReference type="Proteomes" id="UP000035159"/>
    </source>
</evidence>
<accession>A0A0G2ZF21</accession>
<dbReference type="OrthoDB" id="9802264at2"/>
<dbReference type="KEGG" id="kpf:IX53_05820"/>
<dbReference type="AlphaFoldDB" id="A0A0G2ZF21"/>
<organism evidence="8 9">
    <name type="scientific">Kosmotoga pacifica</name>
    <dbReference type="NCBI Taxonomy" id="1330330"/>
    <lineage>
        <taxon>Bacteria</taxon>
        <taxon>Thermotogati</taxon>
        <taxon>Thermotogota</taxon>
        <taxon>Thermotogae</taxon>
        <taxon>Kosmotogales</taxon>
        <taxon>Kosmotogaceae</taxon>
        <taxon>Kosmotoga</taxon>
    </lineage>
</organism>
<dbReference type="PANTHER" id="PTHR43875:SF15">
    <property type="entry name" value="TREHALOSE IMPORT ATP-BINDING PROTEIN SUGC"/>
    <property type="match status" value="1"/>
</dbReference>
<dbReference type="RefSeq" id="WP_047754547.1">
    <property type="nucleotide sequence ID" value="NZ_CAJUHA010000015.1"/>
</dbReference>
<dbReference type="PROSITE" id="PS00211">
    <property type="entry name" value="ABC_TRANSPORTER_1"/>
    <property type="match status" value="1"/>
</dbReference>
<proteinExistence type="predicted"/>
<dbReference type="InterPro" id="IPR003593">
    <property type="entry name" value="AAA+_ATPase"/>
</dbReference>
<name>A0A0G2ZF21_9BACT</name>
<dbReference type="FunFam" id="3.40.50.300:FF:000042">
    <property type="entry name" value="Maltose/maltodextrin ABC transporter, ATP-binding protein"/>
    <property type="match status" value="1"/>
</dbReference>
<dbReference type="Gene3D" id="2.40.50.100">
    <property type="match status" value="1"/>
</dbReference>